<accession>A0A8B6GDM9</accession>
<evidence type="ECO:0000313" key="2">
    <source>
        <dbReference type="EMBL" id="VDI62517.1"/>
    </source>
</evidence>
<proteinExistence type="predicted"/>
<keyword evidence="3" id="KW-1185">Reference proteome</keyword>
<dbReference type="EMBL" id="UYJE01008269">
    <property type="protein sequence ID" value="VDI62517.1"/>
    <property type="molecule type" value="Genomic_DNA"/>
</dbReference>
<dbReference type="Pfam" id="PF13456">
    <property type="entry name" value="RVT_3"/>
    <property type="match status" value="1"/>
</dbReference>
<evidence type="ECO:0000313" key="3">
    <source>
        <dbReference type="Proteomes" id="UP000596742"/>
    </source>
</evidence>
<dbReference type="SUPFAM" id="SSF56672">
    <property type="entry name" value="DNA/RNA polymerases"/>
    <property type="match status" value="1"/>
</dbReference>
<gene>
    <name evidence="2" type="ORF">MGAL_10B043263</name>
</gene>
<dbReference type="InterPro" id="IPR002156">
    <property type="entry name" value="RNaseH_domain"/>
</dbReference>
<dbReference type="InterPro" id="IPR036397">
    <property type="entry name" value="RNaseH_sf"/>
</dbReference>
<dbReference type="Proteomes" id="UP000596742">
    <property type="component" value="Unassembled WGS sequence"/>
</dbReference>
<dbReference type="InterPro" id="IPR052055">
    <property type="entry name" value="Hepadnavirus_pol/RT"/>
</dbReference>
<comment type="caution">
    <text evidence="2">The sequence shown here is derived from an EMBL/GenBank/DDBJ whole genome shotgun (WGS) entry which is preliminary data.</text>
</comment>
<organism evidence="2 3">
    <name type="scientific">Mytilus galloprovincialis</name>
    <name type="common">Mediterranean mussel</name>
    <dbReference type="NCBI Taxonomy" id="29158"/>
    <lineage>
        <taxon>Eukaryota</taxon>
        <taxon>Metazoa</taxon>
        <taxon>Spiralia</taxon>
        <taxon>Lophotrochozoa</taxon>
        <taxon>Mollusca</taxon>
        <taxon>Bivalvia</taxon>
        <taxon>Autobranchia</taxon>
        <taxon>Pteriomorphia</taxon>
        <taxon>Mytilida</taxon>
        <taxon>Mytiloidea</taxon>
        <taxon>Mytilidae</taxon>
        <taxon>Mytilinae</taxon>
        <taxon>Mytilus</taxon>
    </lineage>
</organism>
<dbReference type="OrthoDB" id="6062799at2759"/>
<dbReference type="GO" id="GO:0006259">
    <property type="term" value="P:DNA metabolic process"/>
    <property type="evidence" value="ECO:0007669"/>
    <property type="project" value="UniProtKB-ARBA"/>
</dbReference>
<dbReference type="GO" id="GO:0003676">
    <property type="term" value="F:nucleic acid binding"/>
    <property type="evidence" value="ECO:0007669"/>
    <property type="project" value="InterPro"/>
</dbReference>
<dbReference type="CDD" id="cd09275">
    <property type="entry name" value="RNase_HI_RT_DIRS1"/>
    <property type="match status" value="1"/>
</dbReference>
<dbReference type="GO" id="GO:0004523">
    <property type="term" value="F:RNA-DNA hybrid ribonuclease activity"/>
    <property type="evidence" value="ECO:0007669"/>
    <property type="project" value="InterPro"/>
</dbReference>
<evidence type="ECO:0000259" key="1">
    <source>
        <dbReference type="Pfam" id="PF13456"/>
    </source>
</evidence>
<dbReference type="PANTHER" id="PTHR33050">
    <property type="entry name" value="REVERSE TRANSCRIPTASE DOMAIN-CONTAINING PROTEIN"/>
    <property type="match status" value="1"/>
</dbReference>
<dbReference type="PANTHER" id="PTHR33050:SF7">
    <property type="entry name" value="RIBONUCLEASE H"/>
    <property type="match status" value="1"/>
</dbReference>
<dbReference type="AlphaFoldDB" id="A0A8B6GDM9"/>
<name>A0A8B6GDM9_MYTGA</name>
<feature type="domain" description="RNase H type-1" evidence="1">
    <location>
        <begin position="145"/>
        <end position="252"/>
    </location>
</feature>
<protein>
    <recommendedName>
        <fullName evidence="1">RNase H type-1 domain-containing protein</fullName>
    </recommendedName>
</protein>
<dbReference type="Gene3D" id="3.30.420.10">
    <property type="entry name" value="Ribonuclease H-like superfamily/Ribonuclease H"/>
    <property type="match status" value="1"/>
</dbReference>
<reference evidence="2" key="1">
    <citation type="submission" date="2018-11" db="EMBL/GenBank/DDBJ databases">
        <authorList>
            <person name="Alioto T."/>
            <person name="Alioto T."/>
        </authorList>
    </citation>
    <scope>NUCLEOTIDE SEQUENCE</scope>
</reference>
<sequence>MSGFVPNREKSIWSPSYSLKWLGFIWDLRKCVLQIPESKILDLQECIGIALSNPCKVKIRTFAKICGKVISLTPAIGNVTQIMTRATFAVINERDDWDQCMDINFNSDLIFELMFWKNNVQLLRPVSLLPKANEVSIFSDASDVGAGGFIQNSTHVMYKSWTNLEKVRSSTWREVKAIELCLVSFAHLVCNSSVVVYTDNQNAVSVIEKGSKILKLQNLTLSIFHTCIVNCISINVKWIPREENEKADYLSRIVDIDDWGTSDDFFEFVDNLWGPHSIDRFANMVNRKLLRFNFLYWNPGSESIDSFTCNWHDENNWLVPPVTLAAKVINHLIKCRAVGTLIVPKWSSSPFWPLLFEEGLQYKPYVEDVFECFEANRIFVAGHNVNSIFAEGDFKGTVLAVRLNALDM</sequence>
<dbReference type="InterPro" id="IPR043502">
    <property type="entry name" value="DNA/RNA_pol_sf"/>
</dbReference>